<dbReference type="PANTHER" id="PTHR19367">
    <property type="entry name" value="T-CELL RECEPTOR ALPHA CHAIN V REGION"/>
    <property type="match status" value="1"/>
</dbReference>
<dbReference type="InterPro" id="IPR013783">
    <property type="entry name" value="Ig-like_fold"/>
</dbReference>
<gene>
    <name evidence="7" type="ORF">GDO86_001614</name>
</gene>
<feature type="domain" description="Ig-like" evidence="6">
    <location>
        <begin position="1"/>
        <end position="89"/>
    </location>
</feature>
<dbReference type="Proteomes" id="UP000812440">
    <property type="component" value="Chromosome 1"/>
</dbReference>
<dbReference type="InterPro" id="IPR051287">
    <property type="entry name" value="TCR_variable_region"/>
</dbReference>
<accession>A0A8T2KGE8</accession>
<protein>
    <recommendedName>
        <fullName evidence="6">Ig-like domain-containing protein</fullName>
    </recommendedName>
</protein>
<evidence type="ECO:0000259" key="6">
    <source>
        <dbReference type="PROSITE" id="PS50835"/>
    </source>
</evidence>
<comment type="caution">
    <text evidence="7">The sequence shown here is derived from an EMBL/GenBank/DDBJ whole genome shotgun (WGS) entry which is preliminary data.</text>
</comment>
<evidence type="ECO:0000256" key="2">
    <source>
        <dbReference type="ARBA" id="ARBA00023130"/>
    </source>
</evidence>
<evidence type="ECO:0000256" key="3">
    <source>
        <dbReference type="ARBA" id="ARBA00023170"/>
    </source>
</evidence>
<dbReference type="OrthoDB" id="8947657at2759"/>
<reference evidence="7" key="1">
    <citation type="thesis" date="2020" institute="ProQuest LLC" country="789 East Eisenhower Parkway, Ann Arbor, MI, USA">
        <title>Comparative Genomics and Chromosome Evolution.</title>
        <authorList>
            <person name="Mudd A.B."/>
        </authorList>
    </citation>
    <scope>NUCLEOTIDE SEQUENCE</scope>
    <source>
        <strain evidence="7">Female2</strain>
        <tissue evidence="7">Blood</tissue>
    </source>
</reference>
<proteinExistence type="predicted"/>
<dbReference type="InterPro" id="IPR007110">
    <property type="entry name" value="Ig-like_dom"/>
</dbReference>
<dbReference type="SMART" id="SM00406">
    <property type="entry name" value="IGv"/>
    <property type="match status" value="1"/>
</dbReference>
<dbReference type="AlphaFoldDB" id="A0A8T2KGE8"/>
<dbReference type="PANTHER" id="PTHR19367:SF18">
    <property type="entry name" value="T CELL RECEPTOR ALPHA VARIABLE 16"/>
    <property type="match status" value="1"/>
</dbReference>
<dbReference type="InterPro" id="IPR013106">
    <property type="entry name" value="Ig_V-set"/>
</dbReference>
<keyword evidence="5" id="KW-1279">T cell receptor</keyword>
<name>A0A8T2KGE8_9PIPI</name>
<keyword evidence="2" id="KW-1064">Adaptive immunity</keyword>
<dbReference type="EMBL" id="JAACNH010000001">
    <property type="protein sequence ID" value="KAG8455493.1"/>
    <property type="molecule type" value="Genomic_DNA"/>
</dbReference>
<dbReference type="GO" id="GO:0002250">
    <property type="term" value="P:adaptive immune response"/>
    <property type="evidence" value="ECO:0007669"/>
    <property type="project" value="UniProtKB-KW"/>
</dbReference>
<keyword evidence="5" id="KW-0391">Immunity</keyword>
<keyword evidence="1" id="KW-0732">Signal</keyword>
<evidence type="ECO:0000313" key="7">
    <source>
        <dbReference type="EMBL" id="KAG8455493.1"/>
    </source>
</evidence>
<dbReference type="Gene3D" id="2.60.40.10">
    <property type="entry name" value="Immunoglobulins"/>
    <property type="match status" value="1"/>
</dbReference>
<keyword evidence="4" id="KW-0393">Immunoglobulin domain</keyword>
<evidence type="ECO:0000256" key="5">
    <source>
        <dbReference type="ARBA" id="ARBA00043266"/>
    </source>
</evidence>
<dbReference type="Pfam" id="PF07686">
    <property type="entry name" value="V-set"/>
    <property type="match status" value="1"/>
</dbReference>
<dbReference type="SUPFAM" id="SSF48726">
    <property type="entry name" value="Immunoglobulin"/>
    <property type="match status" value="1"/>
</dbReference>
<evidence type="ECO:0000256" key="1">
    <source>
        <dbReference type="ARBA" id="ARBA00022729"/>
    </source>
</evidence>
<dbReference type="InterPro" id="IPR036179">
    <property type="entry name" value="Ig-like_dom_sf"/>
</dbReference>
<keyword evidence="3" id="KW-0675">Receptor</keyword>
<organism evidence="7 8">
    <name type="scientific">Hymenochirus boettgeri</name>
    <name type="common">Congo dwarf clawed frog</name>
    <dbReference type="NCBI Taxonomy" id="247094"/>
    <lineage>
        <taxon>Eukaryota</taxon>
        <taxon>Metazoa</taxon>
        <taxon>Chordata</taxon>
        <taxon>Craniata</taxon>
        <taxon>Vertebrata</taxon>
        <taxon>Euteleostomi</taxon>
        <taxon>Amphibia</taxon>
        <taxon>Batrachia</taxon>
        <taxon>Anura</taxon>
        <taxon>Pipoidea</taxon>
        <taxon>Pipidae</taxon>
        <taxon>Pipinae</taxon>
        <taxon>Hymenochirus</taxon>
    </lineage>
</organism>
<keyword evidence="8" id="KW-1185">Reference proteome</keyword>
<evidence type="ECO:0000313" key="8">
    <source>
        <dbReference type="Proteomes" id="UP000812440"/>
    </source>
</evidence>
<dbReference type="GO" id="GO:0042101">
    <property type="term" value="C:T cell receptor complex"/>
    <property type="evidence" value="ECO:0007669"/>
    <property type="project" value="UniProtKB-KW"/>
</dbReference>
<dbReference type="PROSITE" id="PS50835">
    <property type="entry name" value="IG_LIKE"/>
    <property type="match status" value="1"/>
</dbReference>
<evidence type="ECO:0000256" key="4">
    <source>
        <dbReference type="ARBA" id="ARBA00023319"/>
    </source>
</evidence>
<sequence>MVLQGDVAEINCTHSITTYDRMFWYEYKAHKISGPELVISGYKSAEDKGPFKMTFPKDKLATSLVIQDVQITHSGTYYCAVNDTVTSVNKMCVTKPYTWRITRPETEQVSHPFKSLFHNIPWI</sequence>